<dbReference type="GeneID" id="77944342"/>
<dbReference type="KEGG" id="vg:77944342"/>
<sequence>MSKSTTQDGATRLARAPARGGVRSRAGAPAQRNPFLVAAGLVRAPRGRTGRVFKQPMNPDDEVQP</sequence>
<name>A0AAE9C6I5_9CAUD</name>
<proteinExistence type="predicted"/>
<dbReference type="EMBL" id="OK665842">
    <property type="protein sequence ID" value="UEW68597.1"/>
    <property type="molecule type" value="Genomic_DNA"/>
</dbReference>
<reference evidence="2" key="1">
    <citation type="submission" date="2021-10" db="EMBL/GenBank/DDBJ databases">
        <authorList>
            <person name="Gelman D."/>
            <person name="Alkalay-Oren S."/>
            <person name="Coppenhagen-Glazer S."/>
            <person name="Hazan R."/>
        </authorList>
    </citation>
    <scope>NUCLEOTIDE SEQUENCE</scope>
</reference>
<feature type="region of interest" description="Disordered" evidence="1">
    <location>
        <begin position="1"/>
        <end position="65"/>
    </location>
</feature>
<evidence type="ECO:0000313" key="3">
    <source>
        <dbReference type="Proteomes" id="UP000828188"/>
    </source>
</evidence>
<accession>A0AAE9C6I5</accession>
<protein>
    <submittedName>
        <fullName evidence="2">Uncharacterized protein</fullName>
    </submittedName>
</protein>
<keyword evidence="3" id="KW-1185">Reference proteome</keyword>
<dbReference type="RefSeq" id="YP_010668199.1">
    <property type="nucleotide sequence ID" value="NC_070955.1"/>
</dbReference>
<dbReference type="Proteomes" id="UP000828188">
    <property type="component" value="Segment"/>
</dbReference>
<evidence type="ECO:0000256" key="1">
    <source>
        <dbReference type="SAM" id="MobiDB-lite"/>
    </source>
</evidence>
<evidence type="ECO:0000313" key="2">
    <source>
        <dbReference type="EMBL" id="UEW68597.1"/>
    </source>
</evidence>
<organism evidence="2 3">
    <name type="scientific">Burkholderia phage BgManors32</name>
    <dbReference type="NCBI Taxonomy" id="2894335"/>
    <lineage>
        <taxon>Viruses</taxon>
        <taxon>Duplodnaviria</taxon>
        <taxon>Heunggongvirae</taxon>
        <taxon>Uroviricota</taxon>
        <taxon>Caudoviricetes</taxon>
        <taxon>Bigmanorsvirus</taxon>
        <taxon>Bigmanorsvirus bgmanors32</taxon>
    </lineage>
</organism>